<keyword evidence="3" id="KW-1185">Reference proteome</keyword>
<dbReference type="RefSeq" id="XP_016259355.1">
    <property type="nucleotide sequence ID" value="XM_016410333.1"/>
</dbReference>
<dbReference type="AlphaFoldDB" id="A0A0D2DU53"/>
<feature type="compositionally biased region" description="Basic and acidic residues" evidence="1">
    <location>
        <begin position="102"/>
        <end position="112"/>
    </location>
</feature>
<reference evidence="2 3" key="1">
    <citation type="submission" date="2015-01" db="EMBL/GenBank/DDBJ databases">
        <title>The Genome Sequence of Exophiala oligosperma CBS72588.</title>
        <authorList>
            <consortium name="The Broad Institute Genomics Platform"/>
            <person name="Cuomo C."/>
            <person name="de Hoog S."/>
            <person name="Gorbushina A."/>
            <person name="Stielow B."/>
            <person name="Teixiera M."/>
            <person name="Abouelleil A."/>
            <person name="Chapman S.B."/>
            <person name="Priest M."/>
            <person name="Young S.K."/>
            <person name="Wortman J."/>
            <person name="Nusbaum C."/>
            <person name="Birren B."/>
        </authorList>
    </citation>
    <scope>NUCLEOTIDE SEQUENCE [LARGE SCALE GENOMIC DNA]</scope>
    <source>
        <strain evidence="2 3">CBS 72588</strain>
    </source>
</reference>
<accession>A0A0D2DU53</accession>
<dbReference type="VEuPathDB" id="FungiDB:PV06_08942"/>
<dbReference type="Proteomes" id="UP000053342">
    <property type="component" value="Unassembled WGS sequence"/>
</dbReference>
<dbReference type="EMBL" id="KN847340">
    <property type="protein sequence ID" value="KIW39139.1"/>
    <property type="molecule type" value="Genomic_DNA"/>
</dbReference>
<dbReference type="GeneID" id="27361016"/>
<sequence>MSSLPRAGWCGGHGVWEPPDQTRGRLGFGPVLAALSPLTPVTASPPLLHTITTRDHFSREFRRQLPPYWLAEMRQSFNAKTFRSFSSIERSSSSLDTMRGGTIDERDHSLCG</sequence>
<dbReference type="HOGENOM" id="CLU_2145879_0_0_1"/>
<gene>
    <name evidence="2" type="ORF">PV06_08942</name>
</gene>
<organism evidence="2 3">
    <name type="scientific">Exophiala oligosperma</name>
    <dbReference type="NCBI Taxonomy" id="215243"/>
    <lineage>
        <taxon>Eukaryota</taxon>
        <taxon>Fungi</taxon>
        <taxon>Dikarya</taxon>
        <taxon>Ascomycota</taxon>
        <taxon>Pezizomycotina</taxon>
        <taxon>Eurotiomycetes</taxon>
        <taxon>Chaetothyriomycetidae</taxon>
        <taxon>Chaetothyriales</taxon>
        <taxon>Herpotrichiellaceae</taxon>
        <taxon>Exophiala</taxon>
    </lineage>
</organism>
<feature type="region of interest" description="Disordered" evidence="1">
    <location>
        <begin position="88"/>
        <end position="112"/>
    </location>
</feature>
<evidence type="ECO:0000313" key="3">
    <source>
        <dbReference type="Proteomes" id="UP000053342"/>
    </source>
</evidence>
<evidence type="ECO:0000313" key="2">
    <source>
        <dbReference type="EMBL" id="KIW39139.1"/>
    </source>
</evidence>
<evidence type="ECO:0000256" key="1">
    <source>
        <dbReference type="SAM" id="MobiDB-lite"/>
    </source>
</evidence>
<protein>
    <submittedName>
        <fullName evidence="2">Uncharacterized protein</fullName>
    </submittedName>
</protein>
<proteinExistence type="predicted"/>
<name>A0A0D2DU53_9EURO</name>